<proteinExistence type="predicted"/>
<gene>
    <name evidence="1" type="ORF">BE18_02700</name>
</gene>
<dbReference type="EMBL" id="JEMC01002356">
    <property type="protein sequence ID" value="KYF88489.1"/>
    <property type="molecule type" value="Genomic_DNA"/>
</dbReference>
<comment type="caution">
    <text evidence="1">The sequence shown here is derived from an EMBL/GenBank/DDBJ whole genome shotgun (WGS) entry which is preliminary data.</text>
</comment>
<protein>
    <submittedName>
        <fullName evidence="1">Uncharacterized protein</fullName>
    </submittedName>
</protein>
<organism evidence="1 2">
    <name type="scientific">Sorangium cellulosum</name>
    <name type="common">Polyangium cellulosum</name>
    <dbReference type="NCBI Taxonomy" id="56"/>
    <lineage>
        <taxon>Bacteria</taxon>
        <taxon>Pseudomonadati</taxon>
        <taxon>Myxococcota</taxon>
        <taxon>Polyangia</taxon>
        <taxon>Polyangiales</taxon>
        <taxon>Polyangiaceae</taxon>
        <taxon>Sorangium</taxon>
    </lineage>
</organism>
<name>A0A150S7Q2_SORCE</name>
<accession>A0A150S7Q2</accession>
<dbReference type="AlphaFoldDB" id="A0A150S7Q2"/>
<dbReference type="Proteomes" id="UP000075515">
    <property type="component" value="Unassembled WGS sequence"/>
</dbReference>
<evidence type="ECO:0000313" key="1">
    <source>
        <dbReference type="EMBL" id="KYF88489.1"/>
    </source>
</evidence>
<sequence length="92" mass="9900">MSRASWTGKLAAWANGKISDADLGKLAQNAAQRVEAQFYTAMAKKAAGDAGADERLRAVSKSPVIDLLEVHLAREMLAPELRIELPRNASLP</sequence>
<evidence type="ECO:0000313" key="2">
    <source>
        <dbReference type="Proteomes" id="UP000075515"/>
    </source>
</evidence>
<reference evidence="1 2" key="1">
    <citation type="submission" date="2014-02" db="EMBL/GenBank/DDBJ databases">
        <title>The small core and large imbalanced accessory genome model reveals a collaborative survival strategy of Sorangium cellulosum strains in nature.</title>
        <authorList>
            <person name="Han K."/>
            <person name="Peng R."/>
            <person name="Blom J."/>
            <person name="Li Y.-Z."/>
        </authorList>
    </citation>
    <scope>NUCLEOTIDE SEQUENCE [LARGE SCALE GENOMIC DNA]</scope>
    <source>
        <strain evidence="1 2">So0149</strain>
    </source>
</reference>